<evidence type="ECO:0000313" key="2">
    <source>
        <dbReference type="Proteomes" id="UP000789508"/>
    </source>
</evidence>
<accession>A0A9N8ZN45</accession>
<dbReference type="AlphaFoldDB" id="A0A9N8ZN45"/>
<comment type="caution">
    <text evidence="1">The sequence shown here is derived from an EMBL/GenBank/DDBJ whole genome shotgun (WGS) entry which is preliminary data.</text>
</comment>
<organism evidence="1 2">
    <name type="scientific">Ambispora leptoticha</name>
    <dbReference type="NCBI Taxonomy" id="144679"/>
    <lineage>
        <taxon>Eukaryota</taxon>
        <taxon>Fungi</taxon>
        <taxon>Fungi incertae sedis</taxon>
        <taxon>Mucoromycota</taxon>
        <taxon>Glomeromycotina</taxon>
        <taxon>Glomeromycetes</taxon>
        <taxon>Archaeosporales</taxon>
        <taxon>Ambisporaceae</taxon>
        <taxon>Ambispora</taxon>
    </lineage>
</organism>
<name>A0A9N8ZN45_9GLOM</name>
<sequence length="46" mass="5506">MGSRNLQYEENLKPYWIPDGFRAVLMPKQDFHIAHQHHQQQESVSN</sequence>
<proteinExistence type="predicted"/>
<dbReference type="Proteomes" id="UP000789508">
    <property type="component" value="Unassembled WGS sequence"/>
</dbReference>
<evidence type="ECO:0000313" key="1">
    <source>
        <dbReference type="EMBL" id="CAG8501928.1"/>
    </source>
</evidence>
<keyword evidence="2" id="KW-1185">Reference proteome</keyword>
<protein>
    <submittedName>
        <fullName evidence="1">10448_t:CDS:1</fullName>
    </submittedName>
</protein>
<dbReference type="OrthoDB" id="2410163at2759"/>
<reference evidence="1" key="1">
    <citation type="submission" date="2021-06" db="EMBL/GenBank/DDBJ databases">
        <authorList>
            <person name="Kallberg Y."/>
            <person name="Tangrot J."/>
            <person name="Rosling A."/>
        </authorList>
    </citation>
    <scope>NUCLEOTIDE SEQUENCE</scope>
    <source>
        <strain evidence="1">FL130A</strain>
    </source>
</reference>
<dbReference type="EMBL" id="CAJVPS010000666">
    <property type="protein sequence ID" value="CAG8501928.1"/>
    <property type="molecule type" value="Genomic_DNA"/>
</dbReference>
<gene>
    <name evidence="1" type="ORF">ALEPTO_LOCUS3528</name>
</gene>